<dbReference type="InterPro" id="IPR051533">
    <property type="entry name" value="WaaL-like"/>
</dbReference>
<comment type="subcellular location">
    <subcellularLocation>
        <location evidence="1">Membrane</location>
        <topology evidence="1">Multi-pass membrane protein</topology>
    </subcellularLocation>
</comment>
<evidence type="ECO:0000259" key="6">
    <source>
        <dbReference type="Pfam" id="PF04932"/>
    </source>
</evidence>
<feature type="transmembrane region" description="Helical" evidence="5">
    <location>
        <begin position="118"/>
        <end position="139"/>
    </location>
</feature>
<keyword evidence="2 5" id="KW-0812">Transmembrane</keyword>
<feature type="transmembrane region" description="Helical" evidence="5">
    <location>
        <begin position="419"/>
        <end position="439"/>
    </location>
</feature>
<evidence type="ECO:0000313" key="9">
    <source>
        <dbReference type="Proteomes" id="UP000295135"/>
    </source>
</evidence>
<gene>
    <name evidence="8" type="ORF">EDC61_12012</name>
</gene>
<evidence type="ECO:0000313" key="8">
    <source>
        <dbReference type="EMBL" id="TCS69451.1"/>
    </source>
</evidence>
<dbReference type="InterPro" id="IPR007016">
    <property type="entry name" value="O-antigen_ligase-rel_domated"/>
</dbReference>
<organism evidence="8 9">
    <name type="scientific">Sulfuritortus calidifontis</name>
    <dbReference type="NCBI Taxonomy" id="1914471"/>
    <lineage>
        <taxon>Bacteria</taxon>
        <taxon>Pseudomonadati</taxon>
        <taxon>Pseudomonadota</taxon>
        <taxon>Betaproteobacteria</taxon>
        <taxon>Nitrosomonadales</taxon>
        <taxon>Thiobacillaceae</taxon>
        <taxon>Sulfuritortus</taxon>
    </lineage>
</organism>
<proteinExistence type="predicted"/>
<protein>
    <submittedName>
        <fullName evidence="8">O-antigen ligase</fullName>
    </submittedName>
</protein>
<comment type="caution">
    <text evidence="8">The sequence shown here is derived from an EMBL/GenBank/DDBJ whole genome shotgun (WGS) entry which is preliminary data.</text>
</comment>
<evidence type="ECO:0000256" key="5">
    <source>
        <dbReference type="SAM" id="Phobius"/>
    </source>
</evidence>
<feature type="transmembrane region" description="Helical" evidence="5">
    <location>
        <begin position="240"/>
        <end position="265"/>
    </location>
</feature>
<dbReference type="OrthoDB" id="4448at2"/>
<dbReference type="Proteomes" id="UP000295135">
    <property type="component" value="Unassembled WGS sequence"/>
</dbReference>
<keyword evidence="9" id="KW-1185">Reference proteome</keyword>
<evidence type="ECO:0000256" key="4">
    <source>
        <dbReference type="ARBA" id="ARBA00023136"/>
    </source>
</evidence>
<feature type="transmembrane region" description="Helical" evidence="5">
    <location>
        <begin position="334"/>
        <end position="356"/>
    </location>
</feature>
<keyword evidence="3 5" id="KW-1133">Transmembrane helix</keyword>
<dbReference type="GO" id="GO:0016020">
    <property type="term" value="C:membrane"/>
    <property type="evidence" value="ECO:0007669"/>
    <property type="project" value="UniProtKB-SubCell"/>
</dbReference>
<evidence type="ECO:0000259" key="7">
    <source>
        <dbReference type="Pfam" id="PF11846"/>
    </source>
</evidence>
<dbReference type="Pfam" id="PF04932">
    <property type="entry name" value="Wzy_C"/>
    <property type="match status" value="1"/>
</dbReference>
<dbReference type="InterPro" id="IPR021797">
    <property type="entry name" value="Wzy_C_2"/>
</dbReference>
<evidence type="ECO:0000256" key="1">
    <source>
        <dbReference type="ARBA" id="ARBA00004141"/>
    </source>
</evidence>
<feature type="transmembrane region" description="Helical" evidence="5">
    <location>
        <begin position="368"/>
        <end position="389"/>
    </location>
</feature>
<dbReference type="Pfam" id="PF11846">
    <property type="entry name" value="Wzy_C_2"/>
    <property type="match status" value="1"/>
</dbReference>
<feature type="transmembrane region" description="Helical" evidence="5">
    <location>
        <begin position="203"/>
        <end position="228"/>
    </location>
</feature>
<evidence type="ECO:0000256" key="2">
    <source>
        <dbReference type="ARBA" id="ARBA00022692"/>
    </source>
</evidence>
<dbReference type="AlphaFoldDB" id="A0A4R3JR14"/>
<dbReference type="EMBL" id="SLZY01000020">
    <property type="protein sequence ID" value="TCS69451.1"/>
    <property type="molecule type" value="Genomic_DNA"/>
</dbReference>
<feature type="transmembrane region" description="Helical" evidence="5">
    <location>
        <begin position="63"/>
        <end position="83"/>
    </location>
</feature>
<feature type="transmembrane region" description="Helical" evidence="5">
    <location>
        <begin position="32"/>
        <end position="51"/>
    </location>
</feature>
<dbReference type="RefSeq" id="WP_126458140.1">
    <property type="nucleotide sequence ID" value="NZ_SLZY01000020.1"/>
</dbReference>
<dbReference type="GO" id="GO:0016874">
    <property type="term" value="F:ligase activity"/>
    <property type="evidence" value="ECO:0007669"/>
    <property type="project" value="UniProtKB-KW"/>
</dbReference>
<feature type="transmembrane region" description="Helical" evidence="5">
    <location>
        <begin position="7"/>
        <end position="26"/>
    </location>
</feature>
<feature type="domain" description="Virulence factor membrane-bound polymerase C-terminal" evidence="7">
    <location>
        <begin position="368"/>
        <end position="545"/>
    </location>
</feature>
<keyword evidence="4 5" id="KW-0472">Membrane</keyword>
<name>A0A4R3JR14_9PROT</name>
<dbReference type="PANTHER" id="PTHR37422">
    <property type="entry name" value="TEICHURONIC ACID BIOSYNTHESIS PROTEIN TUAE"/>
    <property type="match status" value="1"/>
</dbReference>
<keyword evidence="8" id="KW-0436">Ligase</keyword>
<sequence length="576" mass="62977">MNQLKPFELLGLAGLFCLPFLAPSHLPPIPSFYNEWLAGALGLLALLPLIAAHHGGELRLPGVILLPLGLILLLTVQAVLGLIRYPGQAFLAVLYLAWGMLLMLAARSLLDRMGLSRLSALIAWALLIGGCLNTLAAVLQTWQIHSFLDAMVTNKAPGIPAYGNLSQSNQFADHQALALGSLLYLSATRRLHWGLGMTLGLGLLSGLALSSSKSSWLYLGTLAVLALLLHRKQGNAASRWLTYSSLVCLPLFFGIQEILASWAAVVTPNVRLASASGLGAREEIWAHAWSMFSHSPWLGVGYQNFAWENFLRVAAAPTSALQLQPYNNAHNLPIHLMAEFGLGGIALVLGGGYWLYRNMKSSLSIERWWLWSLLSILGIHSLLEFPLWYAHFWGPAAVLLAIVDDSSLPPRLRAQGLRVLSTLTSLLGIGLLGLWLHAYSSLEQAYQHRPQGPGHSDRQRLIGYLTDAQQARIFQPQIDVFFALLPVSLERPQEWPMMLQFNIQAMHTIAAPGYVYRQALLLSLVGEQAQAQAQLKLAMRAYPSYLPTFIGGLGHAATEHPSIRDLLHLASDAAGK</sequence>
<reference evidence="8 9" key="1">
    <citation type="submission" date="2019-03" db="EMBL/GenBank/DDBJ databases">
        <title>Genomic Encyclopedia of Type Strains, Phase IV (KMG-IV): sequencing the most valuable type-strain genomes for metagenomic binning, comparative biology and taxonomic classification.</title>
        <authorList>
            <person name="Goeker M."/>
        </authorList>
    </citation>
    <scope>NUCLEOTIDE SEQUENCE [LARGE SCALE GENOMIC DNA]</scope>
    <source>
        <strain evidence="8 9">DSM 103923</strain>
    </source>
</reference>
<feature type="transmembrane region" description="Helical" evidence="5">
    <location>
        <begin position="89"/>
        <end position="106"/>
    </location>
</feature>
<accession>A0A4R3JR14</accession>
<feature type="domain" description="O-antigen ligase-related" evidence="6">
    <location>
        <begin position="203"/>
        <end position="348"/>
    </location>
</feature>
<evidence type="ECO:0000256" key="3">
    <source>
        <dbReference type="ARBA" id="ARBA00022989"/>
    </source>
</evidence>
<dbReference type="PANTHER" id="PTHR37422:SF13">
    <property type="entry name" value="LIPOPOLYSACCHARIDE BIOSYNTHESIS PROTEIN PA4999-RELATED"/>
    <property type="match status" value="1"/>
</dbReference>